<feature type="domain" description="Caspase family p20" evidence="10">
    <location>
        <begin position="50"/>
        <end position="159"/>
    </location>
</feature>
<evidence type="ECO:0008006" key="13">
    <source>
        <dbReference type="Google" id="ProtNLM"/>
    </source>
</evidence>
<keyword evidence="3" id="KW-0053">Apoptosis</keyword>
<dbReference type="Proteomes" id="UP000625711">
    <property type="component" value="Unassembled WGS sequence"/>
</dbReference>
<dbReference type="Gene3D" id="3.40.50.1460">
    <property type="match status" value="1"/>
</dbReference>
<keyword evidence="2" id="KW-0645">Protease</keyword>
<evidence type="ECO:0000256" key="7">
    <source>
        <dbReference type="RuleBase" id="RU003971"/>
    </source>
</evidence>
<evidence type="ECO:0000313" key="11">
    <source>
        <dbReference type="EMBL" id="KAF7267198.1"/>
    </source>
</evidence>
<keyword evidence="12" id="KW-1185">Reference proteome</keyword>
<feature type="domain" description="Caspase family p10" evidence="9">
    <location>
        <begin position="181"/>
        <end position="276"/>
    </location>
</feature>
<dbReference type="GO" id="GO:0045476">
    <property type="term" value="P:nurse cell apoptotic process"/>
    <property type="evidence" value="ECO:0007669"/>
    <property type="project" value="UniProtKB-ARBA"/>
</dbReference>
<evidence type="ECO:0000256" key="5">
    <source>
        <dbReference type="ARBA" id="ARBA00022807"/>
    </source>
</evidence>
<dbReference type="InterPro" id="IPR002138">
    <property type="entry name" value="Pept_C14_p10"/>
</dbReference>
<name>A0A834HTI2_RHYFE</name>
<dbReference type="InterPro" id="IPR015917">
    <property type="entry name" value="Pept_C14A"/>
</dbReference>
<dbReference type="GO" id="GO:0006508">
    <property type="term" value="P:proteolysis"/>
    <property type="evidence" value="ECO:0007669"/>
    <property type="project" value="UniProtKB-KW"/>
</dbReference>
<dbReference type="PANTHER" id="PTHR10454:SF245">
    <property type="entry name" value="CASPASE-RELATED"/>
    <property type="match status" value="1"/>
</dbReference>
<dbReference type="FunFam" id="3.40.50.1460:FF:000001">
    <property type="entry name" value="Caspase-3 preproprotein"/>
    <property type="match status" value="1"/>
</dbReference>
<dbReference type="GO" id="GO:0016322">
    <property type="term" value="P:neuron remodeling"/>
    <property type="evidence" value="ECO:0007669"/>
    <property type="project" value="UniProtKB-ARBA"/>
</dbReference>
<evidence type="ECO:0000256" key="3">
    <source>
        <dbReference type="ARBA" id="ARBA00022703"/>
    </source>
</evidence>
<organism evidence="11 12">
    <name type="scientific">Rhynchophorus ferrugineus</name>
    <name type="common">Red palm weevil</name>
    <name type="synonym">Curculio ferrugineus</name>
    <dbReference type="NCBI Taxonomy" id="354439"/>
    <lineage>
        <taxon>Eukaryota</taxon>
        <taxon>Metazoa</taxon>
        <taxon>Ecdysozoa</taxon>
        <taxon>Arthropoda</taxon>
        <taxon>Hexapoda</taxon>
        <taxon>Insecta</taxon>
        <taxon>Pterygota</taxon>
        <taxon>Neoptera</taxon>
        <taxon>Endopterygota</taxon>
        <taxon>Coleoptera</taxon>
        <taxon>Polyphaga</taxon>
        <taxon>Cucujiformia</taxon>
        <taxon>Curculionidae</taxon>
        <taxon>Dryophthorinae</taxon>
        <taxon>Rhynchophorus</taxon>
    </lineage>
</organism>
<comment type="similarity">
    <text evidence="1 7">Belongs to the peptidase C14A family.</text>
</comment>
<sequence>MDKGDGNVCNGSIHNKQIANSDERDALGRPGTSYNGYTARMPVSKDAPYYNMAHPRRGTMEDANKLQACLKNLDFDVFMYKDLKKDDIEKIIEDASKMDHSNHDCILVVTLTHGEADIVYAKDKPYKTQSLWSTFTADKCPTLAGKPKMFFFQACQGDNLDPGVDLHRDANRTETDGERHESYRIPTHADFLIVYSTANGFFSWRNTTKGSWFIQALCEELSENAFKLDLMTLLTFVSRKVATEFESNVPGNIQMHGQKQIPCIISQLTRLIKFQKSKFLPGPSNFV</sequence>
<dbReference type="InterPro" id="IPR011600">
    <property type="entry name" value="Pept_C14_caspase"/>
</dbReference>
<evidence type="ECO:0000256" key="1">
    <source>
        <dbReference type="ARBA" id="ARBA00010134"/>
    </source>
</evidence>
<dbReference type="PANTHER" id="PTHR10454">
    <property type="entry name" value="CASPASE"/>
    <property type="match status" value="1"/>
</dbReference>
<dbReference type="CDD" id="cd00032">
    <property type="entry name" value="CASc"/>
    <property type="match status" value="1"/>
</dbReference>
<dbReference type="InterPro" id="IPR001309">
    <property type="entry name" value="Pept_C14_p20"/>
</dbReference>
<proteinExistence type="inferred from homology"/>
<keyword evidence="5" id="KW-0788">Thiol protease</keyword>
<evidence type="ECO:0000256" key="4">
    <source>
        <dbReference type="ARBA" id="ARBA00022801"/>
    </source>
</evidence>
<evidence type="ECO:0000259" key="10">
    <source>
        <dbReference type="PROSITE" id="PS50208"/>
    </source>
</evidence>
<dbReference type="GO" id="GO:0045751">
    <property type="term" value="P:negative regulation of Toll signaling pathway"/>
    <property type="evidence" value="ECO:0007669"/>
    <property type="project" value="UniProtKB-ARBA"/>
</dbReference>
<dbReference type="PROSITE" id="PS50208">
    <property type="entry name" value="CASPASE_P20"/>
    <property type="match status" value="1"/>
</dbReference>
<accession>A0A834HTI2</accession>
<keyword evidence="6" id="KW-0865">Zymogen</keyword>
<evidence type="ECO:0000259" key="9">
    <source>
        <dbReference type="PROSITE" id="PS50207"/>
    </source>
</evidence>
<dbReference type="PROSITE" id="PS50207">
    <property type="entry name" value="CASPASE_P10"/>
    <property type="match status" value="1"/>
</dbReference>
<feature type="compositionally biased region" description="Polar residues" evidence="8">
    <location>
        <begin position="9"/>
        <end position="20"/>
    </location>
</feature>
<evidence type="ECO:0000256" key="8">
    <source>
        <dbReference type="SAM" id="MobiDB-lite"/>
    </source>
</evidence>
<dbReference type="PROSITE" id="PS01122">
    <property type="entry name" value="CASPASE_CYS"/>
    <property type="match status" value="1"/>
</dbReference>
<dbReference type="SMART" id="SM00115">
    <property type="entry name" value="CASc"/>
    <property type="match status" value="1"/>
</dbReference>
<dbReference type="Pfam" id="PF00656">
    <property type="entry name" value="Peptidase_C14"/>
    <property type="match status" value="1"/>
</dbReference>
<protein>
    <recommendedName>
        <fullName evidence="13">Caspase-1</fullName>
    </recommendedName>
</protein>
<dbReference type="InterPro" id="IPR033139">
    <property type="entry name" value="Caspase_cys_AS"/>
</dbReference>
<dbReference type="GO" id="GO:0004197">
    <property type="term" value="F:cysteine-type endopeptidase activity"/>
    <property type="evidence" value="ECO:0007669"/>
    <property type="project" value="InterPro"/>
</dbReference>
<gene>
    <name evidence="11" type="ORF">GWI33_019532</name>
</gene>
<dbReference type="GO" id="GO:1990525">
    <property type="term" value="F:BIR domain binding"/>
    <property type="evidence" value="ECO:0007669"/>
    <property type="project" value="UniProtKB-ARBA"/>
</dbReference>
<dbReference type="InterPro" id="IPR002398">
    <property type="entry name" value="Pept_C14"/>
</dbReference>
<dbReference type="GO" id="GO:0043525">
    <property type="term" value="P:positive regulation of neuron apoptotic process"/>
    <property type="evidence" value="ECO:0007669"/>
    <property type="project" value="TreeGrafter"/>
</dbReference>
<evidence type="ECO:0000256" key="2">
    <source>
        <dbReference type="ARBA" id="ARBA00022670"/>
    </source>
</evidence>
<dbReference type="InterPro" id="IPR029030">
    <property type="entry name" value="Caspase-like_dom_sf"/>
</dbReference>
<dbReference type="GO" id="GO:0005737">
    <property type="term" value="C:cytoplasm"/>
    <property type="evidence" value="ECO:0007669"/>
    <property type="project" value="TreeGrafter"/>
</dbReference>
<evidence type="ECO:0000313" key="12">
    <source>
        <dbReference type="Proteomes" id="UP000625711"/>
    </source>
</evidence>
<dbReference type="OrthoDB" id="6116485at2759"/>
<evidence type="ECO:0000256" key="6">
    <source>
        <dbReference type="ARBA" id="ARBA00023145"/>
    </source>
</evidence>
<comment type="caution">
    <text evidence="11">The sequence shown here is derived from an EMBL/GenBank/DDBJ whole genome shotgun (WGS) entry which is preliminary data.</text>
</comment>
<keyword evidence="4" id="KW-0378">Hydrolase</keyword>
<dbReference type="AlphaFoldDB" id="A0A834HTI2"/>
<dbReference type="SUPFAM" id="SSF52129">
    <property type="entry name" value="Caspase-like"/>
    <property type="match status" value="1"/>
</dbReference>
<reference evidence="11" key="1">
    <citation type="submission" date="2020-08" db="EMBL/GenBank/DDBJ databases">
        <title>Genome sequencing and assembly of the red palm weevil Rhynchophorus ferrugineus.</title>
        <authorList>
            <person name="Dias G.B."/>
            <person name="Bergman C.M."/>
            <person name="Manee M."/>
        </authorList>
    </citation>
    <scope>NUCLEOTIDE SEQUENCE</scope>
    <source>
        <strain evidence="11">AA-2017</strain>
        <tissue evidence="11">Whole larva</tissue>
    </source>
</reference>
<feature type="region of interest" description="Disordered" evidence="8">
    <location>
        <begin position="1"/>
        <end position="39"/>
    </location>
</feature>
<dbReference type="EMBL" id="JAACXV010014451">
    <property type="protein sequence ID" value="KAF7267198.1"/>
    <property type="molecule type" value="Genomic_DNA"/>
</dbReference>
<dbReference type="PRINTS" id="PR00376">
    <property type="entry name" value="IL1BCENZYME"/>
</dbReference>